<feature type="domain" description="DNA-binding protein H-NS-like C-terminal" evidence="6">
    <location>
        <begin position="67"/>
        <end position="107"/>
    </location>
</feature>
<keyword evidence="4" id="KW-0238">DNA-binding</keyword>
<dbReference type="KEGG" id="bvi:Bcep1808_7427"/>
<dbReference type="SUPFAM" id="SSF81273">
    <property type="entry name" value="H-NS histone-like proteins"/>
    <property type="match status" value="1"/>
</dbReference>
<evidence type="ECO:0000259" key="6">
    <source>
        <dbReference type="SMART" id="SM00528"/>
    </source>
</evidence>
<evidence type="ECO:0000256" key="2">
    <source>
        <dbReference type="ARBA" id="ARBA00010610"/>
    </source>
</evidence>
<evidence type="ECO:0000313" key="7">
    <source>
        <dbReference type="EMBL" id="ABO60304.1"/>
    </source>
</evidence>
<dbReference type="PANTHER" id="PTHR38097">
    <property type="match status" value="1"/>
</dbReference>
<name>A4JVK1_BURVG</name>
<evidence type="ECO:0000256" key="4">
    <source>
        <dbReference type="ARBA" id="ARBA00023125"/>
    </source>
</evidence>
<dbReference type="HOGENOM" id="CLU_117503_5_1_4"/>
<evidence type="ECO:0000256" key="5">
    <source>
        <dbReference type="SAM" id="MobiDB-lite"/>
    </source>
</evidence>
<evidence type="ECO:0000256" key="3">
    <source>
        <dbReference type="ARBA" id="ARBA00022490"/>
    </source>
</evidence>
<evidence type="ECO:0000256" key="1">
    <source>
        <dbReference type="ARBA" id="ARBA00004453"/>
    </source>
</evidence>
<dbReference type="GO" id="GO:0003677">
    <property type="term" value="F:DNA binding"/>
    <property type="evidence" value="ECO:0007669"/>
    <property type="project" value="UniProtKB-KW"/>
</dbReference>
<protein>
    <submittedName>
        <fullName evidence="7">Histone family protein nucleoid-structuring protein H-NS</fullName>
    </submittedName>
</protein>
<geneLocation type="plasmid" evidence="7 8">
    <name>pBVIE03</name>
</geneLocation>
<keyword evidence="3" id="KW-0963">Cytoplasm</keyword>
<comment type="similarity">
    <text evidence="2">Belongs to the histone-like protein H-NS family.</text>
</comment>
<dbReference type="GO" id="GO:0009295">
    <property type="term" value="C:nucleoid"/>
    <property type="evidence" value="ECO:0007669"/>
    <property type="project" value="UniProtKB-SubCell"/>
</dbReference>
<dbReference type="Gene3D" id="4.10.430.30">
    <property type="match status" value="1"/>
</dbReference>
<evidence type="ECO:0000313" key="8">
    <source>
        <dbReference type="Proteomes" id="UP000002287"/>
    </source>
</evidence>
<dbReference type="Pfam" id="PF00816">
    <property type="entry name" value="Histone_HNS"/>
    <property type="match status" value="1"/>
</dbReference>
<dbReference type="EMBL" id="CP000619">
    <property type="protein sequence ID" value="ABO60304.1"/>
    <property type="molecule type" value="Genomic_DNA"/>
</dbReference>
<dbReference type="InterPro" id="IPR027444">
    <property type="entry name" value="H-NS_C_dom"/>
</dbReference>
<sequence length="111" mass="12221">MTSTYLKLSQQMKDIAAQAEAAREQELPAIINQIRELMATYNLTVDDLGVGGTTKATRKGRAKAASGEEKAPRPPKYRNPKTGETWSGFGRAPSWIASAKNRDRFLIEQPA</sequence>
<dbReference type="SMART" id="SM00528">
    <property type="entry name" value="HNS"/>
    <property type="match status" value="1"/>
</dbReference>
<keyword evidence="7" id="KW-0614">Plasmid</keyword>
<dbReference type="Proteomes" id="UP000002287">
    <property type="component" value="Plasmid pBVIE03"/>
</dbReference>
<accession>A4JVK1</accession>
<organism evidence="7 8">
    <name type="scientific">Burkholderia vietnamiensis (strain G4 / LMG 22486)</name>
    <name type="common">Burkholderia cepacia (strain R1808)</name>
    <dbReference type="NCBI Taxonomy" id="269482"/>
    <lineage>
        <taxon>Bacteria</taxon>
        <taxon>Pseudomonadati</taxon>
        <taxon>Pseudomonadota</taxon>
        <taxon>Betaproteobacteria</taxon>
        <taxon>Burkholderiales</taxon>
        <taxon>Burkholderiaceae</taxon>
        <taxon>Burkholderia</taxon>
        <taxon>Burkholderia cepacia complex</taxon>
    </lineage>
</organism>
<reference evidence="7 8" key="1">
    <citation type="submission" date="2007-03" db="EMBL/GenBank/DDBJ databases">
        <title>Complete sequence of plasmid pBVIE03 of Burkholderia vietnamiensis G4.</title>
        <authorList>
            <consortium name="US DOE Joint Genome Institute"/>
            <person name="Copeland A."/>
            <person name="Lucas S."/>
            <person name="Lapidus A."/>
            <person name="Barry K."/>
            <person name="Detter J.C."/>
            <person name="Glavina del Rio T."/>
            <person name="Hammon N."/>
            <person name="Israni S."/>
            <person name="Dalin E."/>
            <person name="Tice H."/>
            <person name="Pitluck S."/>
            <person name="Chain P."/>
            <person name="Malfatti S."/>
            <person name="Shin M."/>
            <person name="Vergez L."/>
            <person name="Schmutz J."/>
            <person name="Larimer F."/>
            <person name="Land M."/>
            <person name="Hauser L."/>
            <person name="Kyrpides N."/>
            <person name="Tiedje J."/>
            <person name="Richardson P."/>
        </authorList>
    </citation>
    <scope>NUCLEOTIDE SEQUENCE [LARGE SCALE GENOMIC DNA]</scope>
    <source>
        <strain evidence="8">G4 / LMG 22486</strain>
        <plasmid evidence="7 8">pBVIE03</plasmid>
    </source>
</reference>
<comment type="subcellular location">
    <subcellularLocation>
        <location evidence="1">Cytoplasm</location>
        <location evidence="1">Nucleoid</location>
    </subcellularLocation>
</comment>
<feature type="region of interest" description="Disordered" evidence="5">
    <location>
        <begin position="49"/>
        <end position="91"/>
    </location>
</feature>
<proteinExistence type="inferred from homology"/>
<dbReference type="AlphaFoldDB" id="A4JVK1"/>
<dbReference type="PANTHER" id="PTHR38097:SF2">
    <property type="entry name" value="DNA-BINDING PROTEIN STPA"/>
    <property type="match status" value="1"/>
</dbReference>
<gene>
    <name evidence="7" type="ordered locus">Bcep1808_7427</name>
</gene>